<feature type="compositionally biased region" description="Basic and acidic residues" evidence="1">
    <location>
        <begin position="203"/>
        <end position="224"/>
    </location>
</feature>
<dbReference type="Proteomes" id="UP001165080">
    <property type="component" value="Unassembled WGS sequence"/>
</dbReference>
<gene>
    <name evidence="2" type="primary">PLESTB002626</name>
    <name evidence="2" type="ORF">PLESTB_001654200</name>
</gene>
<dbReference type="AlphaFoldDB" id="A0A9W6F8S8"/>
<organism evidence="2 3">
    <name type="scientific">Pleodorina starrii</name>
    <dbReference type="NCBI Taxonomy" id="330485"/>
    <lineage>
        <taxon>Eukaryota</taxon>
        <taxon>Viridiplantae</taxon>
        <taxon>Chlorophyta</taxon>
        <taxon>core chlorophytes</taxon>
        <taxon>Chlorophyceae</taxon>
        <taxon>CS clade</taxon>
        <taxon>Chlamydomonadales</taxon>
        <taxon>Volvocaceae</taxon>
        <taxon>Pleodorina</taxon>
    </lineage>
</organism>
<keyword evidence="3" id="KW-1185">Reference proteome</keyword>
<feature type="compositionally biased region" description="Gly residues" evidence="1">
    <location>
        <begin position="227"/>
        <end position="237"/>
    </location>
</feature>
<evidence type="ECO:0000313" key="3">
    <source>
        <dbReference type="Proteomes" id="UP001165080"/>
    </source>
</evidence>
<feature type="region of interest" description="Disordered" evidence="1">
    <location>
        <begin position="12"/>
        <end position="44"/>
    </location>
</feature>
<dbReference type="EMBL" id="BRXU01000037">
    <property type="protein sequence ID" value="GLC60657.1"/>
    <property type="molecule type" value="Genomic_DNA"/>
</dbReference>
<accession>A0A9W6F8S8</accession>
<sequence>MLEDDPNLGSNFVATGGAVDRGAGGAGRRLQQERGAGGGQRHKLRAGNRRLLQAEPKGPVADARKLLQDLFERMERQNDTCHLRLMLFAERLYDRPLAAIMPTNVMRNAAMLGATTPLSAMFDVDLGFSASINRLVRNSTWIEFVARETNATQPALCTPPAWEISTHLPADDMHSEVVNSALTGWNGWTRQQLARPTGTTEQAHTRVERMDKAAASPADRHDRAGAYQGGMDGHGGS</sequence>
<evidence type="ECO:0000313" key="2">
    <source>
        <dbReference type="EMBL" id="GLC60657.1"/>
    </source>
</evidence>
<comment type="caution">
    <text evidence="2">The sequence shown here is derived from an EMBL/GenBank/DDBJ whole genome shotgun (WGS) entry which is preliminary data.</text>
</comment>
<reference evidence="2 3" key="1">
    <citation type="journal article" date="2023" name="Commun. Biol.">
        <title>Reorganization of the ancestral sex-determining regions during the evolution of trioecy in Pleodorina starrii.</title>
        <authorList>
            <person name="Takahashi K."/>
            <person name="Suzuki S."/>
            <person name="Kawai-Toyooka H."/>
            <person name="Yamamoto K."/>
            <person name="Hamaji T."/>
            <person name="Ootsuki R."/>
            <person name="Yamaguchi H."/>
            <person name="Kawachi M."/>
            <person name="Higashiyama T."/>
            <person name="Nozaki H."/>
        </authorList>
    </citation>
    <scope>NUCLEOTIDE SEQUENCE [LARGE SCALE GENOMIC DNA]</scope>
    <source>
        <strain evidence="2 3">NIES-4479</strain>
    </source>
</reference>
<protein>
    <submittedName>
        <fullName evidence="2">Uncharacterized protein</fullName>
    </submittedName>
</protein>
<name>A0A9W6F8S8_9CHLO</name>
<evidence type="ECO:0000256" key="1">
    <source>
        <dbReference type="SAM" id="MobiDB-lite"/>
    </source>
</evidence>
<dbReference type="Pfam" id="PF13896">
    <property type="entry name" value="Glyco_transf_49"/>
    <property type="match status" value="1"/>
</dbReference>
<feature type="compositionally biased region" description="Polar residues" evidence="1">
    <location>
        <begin position="192"/>
        <end position="202"/>
    </location>
</feature>
<proteinExistence type="predicted"/>
<feature type="region of interest" description="Disordered" evidence="1">
    <location>
        <begin position="192"/>
        <end position="237"/>
    </location>
</feature>